<protein>
    <submittedName>
        <fullName evidence="1">Uncharacterized protein</fullName>
    </submittedName>
</protein>
<gene>
    <name evidence="1" type="ORF">LSAT_V11C100019260</name>
</gene>
<name>A0A9R1WQS4_LACSA</name>
<comment type="caution">
    <text evidence="1">The sequence shown here is derived from an EMBL/GenBank/DDBJ whole genome shotgun (WGS) entry which is preliminary data.</text>
</comment>
<proteinExistence type="predicted"/>
<accession>A0A9R1WQS4</accession>
<sequence length="319" mass="36710">MMMTVHSDFKEKSMMMVEDGYKGSRDKERSNKMTLESRAEHAMPWVGMYICIASLVCTLAMAADVIQGFRQWKLWFPCRFFTINYVSITLSSDMSVDNHDIVAKHIEESLNANEELVKAREAARHVWTDVEIYCKWLQIDLQKKAHKGKTSKEILQWLGDEAAKIVIQFKTRKNVSLYHSHCEFISAISMYRISQTILLHCNEQESWPTDEEIFESITTIIADLLCACFTNIPCAITMKCHDDAIEKREDSIRIAAQLLGRSKKILKLLKKRQLPNLDMESMGYIDKWHALPKSKIHHASARIQPASSSCNESFVITIV</sequence>
<evidence type="ECO:0000313" key="2">
    <source>
        <dbReference type="Proteomes" id="UP000235145"/>
    </source>
</evidence>
<dbReference type="AlphaFoldDB" id="A0A9R1WQS4"/>
<evidence type="ECO:0000313" key="1">
    <source>
        <dbReference type="EMBL" id="KAJ0228029.1"/>
    </source>
</evidence>
<dbReference type="Proteomes" id="UP000235145">
    <property type="component" value="Unassembled WGS sequence"/>
</dbReference>
<dbReference type="EMBL" id="NBSK02000001">
    <property type="protein sequence ID" value="KAJ0228029.1"/>
    <property type="molecule type" value="Genomic_DNA"/>
</dbReference>
<dbReference type="PANTHER" id="PTHR35307">
    <property type="entry name" value="PROTEIN, PUTATIVE-RELATED"/>
    <property type="match status" value="1"/>
</dbReference>
<keyword evidence="2" id="KW-1185">Reference proteome</keyword>
<dbReference type="PANTHER" id="PTHR35307:SF9">
    <property type="entry name" value="TRANSMEMBRANE PROTEIN"/>
    <property type="match status" value="1"/>
</dbReference>
<reference evidence="1 2" key="1">
    <citation type="journal article" date="2017" name="Nat. Commun.">
        <title>Genome assembly with in vitro proximity ligation data and whole-genome triplication in lettuce.</title>
        <authorList>
            <person name="Reyes-Chin-Wo S."/>
            <person name="Wang Z."/>
            <person name="Yang X."/>
            <person name="Kozik A."/>
            <person name="Arikit S."/>
            <person name="Song C."/>
            <person name="Xia L."/>
            <person name="Froenicke L."/>
            <person name="Lavelle D.O."/>
            <person name="Truco M.J."/>
            <person name="Xia R."/>
            <person name="Zhu S."/>
            <person name="Xu C."/>
            <person name="Xu H."/>
            <person name="Xu X."/>
            <person name="Cox K."/>
            <person name="Korf I."/>
            <person name="Meyers B.C."/>
            <person name="Michelmore R.W."/>
        </authorList>
    </citation>
    <scope>NUCLEOTIDE SEQUENCE [LARGE SCALE GENOMIC DNA]</scope>
    <source>
        <strain evidence="2">cv. Salinas</strain>
        <tissue evidence="1">Seedlings</tissue>
    </source>
</reference>
<organism evidence="1 2">
    <name type="scientific">Lactuca sativa</name>
    <name type="common">Garden lettuce</name>
    <dbReference type="NCBI Taxonomy" id="4236"/>
    <lineage>
        <taxon>Eukaryota</taxon>
        <taxon>Viridiplantae</taxon>
        <taxon>Streptophyta</taxon>
        <taxon>Embryophyta</taxon>
        <taxon>Tracheophyta</taxon>
        <taxon>Spermatophyta</taxon>
        <taxon>Magnoliopsida</taxon>
        <taxon>eudicotyledons</taxon>
        <taxon>Gunneridae</taxon>
        <taxon>Pentapetalae</taxon>
        <taxon>asterids</taxon>
        <taxon>campanulids</taxon>
        <taxon>Asterales</taxon>
        <taxon>Asteraceae</taxon>
        <taxon>Cichorioideae</taxon>
        <taxon>Cichorieae</taxon>
        <taxon>Lactucinae</taxon>
        <taxon>Lactuca</taxon>
    </lineage>
</organism>